<feature type="chain" id="PRO_5021759276" evidence="1">
    <location>
        <begin position="20"/>
        <end position="149"/>
    </location>
</feature>
<dbReference type="Proteomes" id="UP000315971">
    <property type="component" value="Unassembled WGS sequence"/>
</dbReference>
<feature type="domain" description="Thiol:disulfide interchange protein DsbD N-terminal" evidence="2">
    <location>
        <begin position="35"/>
        <end position="144"/>
    </location>
</feature>
<evidence type="ECO:0000313" key="4">
    <source>
        <dbReference type="Proteomes" id="UP000315971"/>
    </source>
</evidence>
<dbReference type="EMBL" id="FXSZ01000008">
    <property type="protein sequence ID" value="SMO73362.1"/>
    <property type="molecule type" value="Genomic_DNA"/>
</dbReference>
<accession>A0A521DP37</accession>
<keyword evidence="4" id="KW-1185">Reference proteome</keyword>
<reference evidence="3 4" key="1">
    <citation type="submission" date="2017-05" db="EMBL/GenBank/DDBJ databases">
        <authorList>
            <person name="Varghese N."/>
            <person name="Submissions S."/>
        </authorList>
    </citation>
    <scope>NUCLEOTIDE SEQUENCE [LARGE SCALE GENOMIC DNA]</scope>
    <source>
        <strain evidence="3 4">DSM 21342</strain>
    </source>
</reference>
<protein>
    <submittedName>
        <fullName evidence="3">Disulphide bond corrector protein DsbC</fullName>
    </submittedName>
</protein>
<dbReference type="InterPro" id="IPR028250">
    <property type="entry name" value="DsbDN"/>
</dbReference>
<organism evidence="3 4">
    <name type="scientific">Solitalea koreensis</name>
    <dbReference type="NCBI Taxonomy" id="543615"/>
    <lineage>
        <taxon>Bacteria</taxon>
        <taxon>Pseudomonadati</taxon>
        <taxon>Bacteroidota</taxon>
        <taxon>Sphingobacteriia</taxon>
        <taxon>Sphingobacteriales</taxon>
        <taxon>Sphingobacteriaceae</taxon>
        <taxon>Solitalea</taxon>
    </lineage>
</organism>
<dbReference type="OrthoDB" id="767251at2"/>
<dbReference type="Gene3D" id="2.60.40.1250">
    <property type="entry name" value="Thiol:disulfide interchange protein DsbD, N-terminal domain"/>
    <property type="match status" value="1"/>
</dbReference>
<dbReference type="InterPro" id="IPR036929">
    <property type="entry name" value="DsbDN_sf"/>
</dbReference>
<dbReference type="AlphaFoldDB" id="A0A521DP37"/>
<sequence length="149" mass="16880">MKKLALITTIVFLSFVAKSQILQPVKWSYSAKKTGKSEAIVYVKATIEKGWHLYSQNLKSDDGPIKTTFTFPPSKDYSLVGKTLEPQAINRYEETFKMNVAFFENSVVFQQKVKLNSNTAVVKGKVEFMTCNDKQCLPPDEIEFSVPVK</sequence>
<evidence type="ECO:0000259" key="2">
    <source>
        <dbReference type="Pfam" id="PF11412"/>
    </source>
</evidence>
<keyword evidence="1" id="KW-0732">Signal</keyword>
<evidence type="ECO:0000256" key="1">
    <source>
        <dbReference type="SAM" id="SignalP"/>
    </source>
</evidence>
<dbReference type="Pfam" id="PF11412">
    <property type="entry name" value="DsbD_N"/>
    <property type="match status" value="1"/>
</dbReference>
<evidence type="ECO:0000313" key="3">
    <source>
        <dbReference type="EMBL" id="SMO73362.1"/>
    </source>
</evidence>
<proteinExistence type="predicted"/>
<dbReference type="RefSeq" id="WP_142604317.1">
    <property type="nucleotide sequence ID" value="NZ_FXSZ01000008.1"/>
</dbReference>
<feature type="signal peptide" evidence="1">
    <location>
        <begin position="1"/>
        <end position="19"/>
    </location>
</feature>
<gene>
    <name evidence="3" type="ORF">SAMN06265350_10814</name>
</gene>
<name>A0A521DP37_9SPHI</name>